<dbReference type="Pfam" id="PF00069">
    <property type="entry name" value="Pkinase"/>
    <property type="match status" value="1"/>
</dbReference>
<dbReference type="AlphaFoldDB" id="A0A5N6S7U0"/>
<dbReference type="GeneID" id="43645440"/>
<reference evidence="5 6" key="1">
    <citation type="submission" date="2019-04" db="EMBL/GenBank/DDBJ databases">
        <title>Friends and foes A comparative genomics study of 23 Aspergillus species from section Flavi.</title>
        <authorList>
            <consortium name="DOE Joint Genome Institute"/>
            <person name="Kjaerbolling I."/>
            <person name="Vesth T."/>
            <person name="Frisvad J.C."/>
            <person name="Nybo J.L."/>
            <person name="Theobald S."/>
            <person name="Kildgaard S."/>
            <person name="Isbrandt T."/>
            <person name="Kuo A."/>
            <person name="Sato A."/>
            <person name="Lyhne E.K."/>
            <person name="Kogle M.E."/>
            <person name="Wiebenga A."/>
            <person name="Kun R.S."/>
            <person name="Lubbers R.J."/>
            <person name="Makela M.R."/>
            <person name="Barry K."/>
            <person name="Chovatia M."/>
            <person name="Clum A."/>
            <person name="Daum C."/>
            <person name="Haridas S."/>
            <person name="He G."/>
            <person name="LaButti K."/>
            <person name="Lipzen A."/>
            <person name="Mondo S."/>
            <person name="Riley R."/>
            <person name="Salamov A."/>
            <person name="Simmons B.A."/>
            <person name="Magnuson J.K."/>
            <person name="Henrissat B."/>
            <person name="Mortensen U.H."/>
            <person name="Larsen T.O."/>
            <person name="Devries R.P."/>
            <person name="Grigoriev I.V."/>
            <person name="Machida M."/>
            <person name="Baker S.E."/>
            <person name="Andersen M.R."/>
        </authorList>
    </citation>
    <scope>NUCLEOTIDE SEQUENCE [LARGE SCALE GENOMIC DNA]</scope>
    <source>
        <strain evidence="5 6">CBS 117625</strain>
    </source>
</reference>
<evidence type="ECO:0000313" key="5">
    <source>
        <dbReference type="EMBL" id="KAE8130728.1"/>
    </source>
</evidence>
<comment type="similarity">
    <text evidence="1">Belongs to the protein kinase superfamily. STE Ser/Thr protein kinase family. STE20 subfamily.</text>
</comment>
<sequence length="279" mass="31349">MAPPKKLGSPIELPVRRSTVIPVTLLPSVSFRKDHGRGEFVKYGSPYNQEGRLFFGLNPPWNNVHAIEFKEGRPVSFVTHQRVQTKNISLDRIRQISHANVLGFKEVFILKDIIYFLRDQWGLTLNEILQLSPVFNLSEVEVAVICRAILQGLRYIHEQVDICYGNLTCSDILINEQGEVRIAGIGNSILQKPDPLGKAKDIQAVCHIARKLLRVEEAVDVRGTTGLLAQDFAGAPPATTAKGLLQHPFLEVSATQWCLRPLHILCKIARERKYEVEST</sequence>
<dbReference type="GO" id="GO:0004672">
    <property type="term" value="F:protein kinase activity"/>
    <property type="evidence" value="ECO:0007669"/>
    <property type="project" value="InterPro"/>
</dbReference>
<evidence type="ECO:0000313" key="6">
    <source>
        <dbReference type="Proteomes" id="UP000325672"/>
    </source>
</evidence>
<keyword evidence="2" id="KW-0547">Nucleotide-binding</keyword>
<dbReference type="Gene3D" id="1.10.510.10">
    <property type="entry name" value="Transferase(Phosphotransferase) domain 1"/>
    <property type="match status" value="1"/>
</dbReference>
<dbReference type="InterPro" id="IPR000719">
    <property type="entry name" value="Prot_kinase_dom"/>
</dbReference>
<organism evidence="5 6">
    <name type="scientific">Aspergillus pseudotamarii</name>
    <dbReference type="NCBI Taxonomy" id="132259"/>
    <lineage>
        <taxon>Eukaryota</taxon>
        <taxon>Fungi</taxon>
        <taxon>Dikarya</taxon>
        <taxon>Ascomycota</taxon>
        <taxon>Pezizomycotina</taxon>
        <taxon>Eurotiomycetes</taxon>
        <taxon>Eurotiomycetidae</taxon>
        <taxon>Eurotiales</taxon>
        <taxon>Aspergillaceae</taxon>
        <taxon>Aspergillus</taxon>
        <taxon>Aspergillus subgen. Circumdati</taxon>
    </lineage>
</organism>
<accession>A0A5N6S7U0</accession>
<feature type="domain" description="Protein kinase" evidence="4">
    <location>
        <begin position="29"/>
        <end position="279"/>
    </location>
</feature>
<name>A0A5N6S7U0_ASPPS</name>
<evidence type="ECO:0000259" key="4">
    <source>
        <dbReference type="PROSITE" id="PS50011"/>
    </source>
</evidence>
<dbReference type="PANTHER" id="PTHR45832:SF22">
    <property type="entry name" value="SERINE_THREONINE-PROTEIN KINASE SAMKA-RELATED"/>
    <property type="match status" value="1"/>
</dbReference>
<dbReference type="InterPro" id="IPR051931">
    <property type="entry name" value="PAK3-like"/>
</dbReference>
<protein>
    <recommendedName>
        <fullName evidence="4">Protein kinase domain-containing protein</fullName>
    </recommendedName>
</protein>
<dbReference type="RefSeq" id="XP_031906791.1">
    <property type="nucleotide sequence ID" value="XM_032061230.1"/>
</dbReference>
<dbReference type="PROSITE" id="PS50011">
    <property type="entry name" value="PROTEIN_KINASE_DOM"/>
    <property type="match status" value="1"/>
</dbReference>
<evidence type="ECO:0000256" key="1">
    <source>
        <dbReference type="ARBA" id="ARBA00008874"/>
    </source>
</evidence>
<keyword evidence="3" id="KW-0067">ATP-binding</keyword>
<gene>
    <name evidence="5" type="ORF">BDV38DRAFT_289374</name>
</gene>
<dbReference type="OrthoDB" id="4062651at2759"/>
<keyword evidence="6" id="KW-1185">Reference proteome</keyword>
<evidence type="ECO:0000256" key="2">
    <source>
        <dbReference type="ARBA" id="ARBA00022741"/>
    </source>
</evidence>
<dbReference type="GO" id="GO:0005524">
    <property type="term" value="F:ATP binding"/>
    <property type="evidence" value="ECO:0007669"/>
    <property type="project" value="UniProtKB-KW"/>
</dbReference>
<dbReference type="EMBL" id="ML743705">
    <property type="protein sequence ID" value="KAE8130728.1"/>
    <property type="molecule type" value="Genomic_DNA"/>
</dbReference>
<dbReference type="Proteomes" id="UP000325672">
    <property type="component" value="Unassembled WGS sequence"/>
</dbReference>
<dbReference type="SUPFAM" id="SSF56112">
    <property type="entry name" value="Protein kinase-like (PK-like)"/>
    <property type="match status" value="1"/>
</dbReference>
<proteinExistence type="inferred from homology"/>
<dbReference type="InterPro" id="IPR011009">
    <property type="entry name" value="Kinase-like_dom_sf"/>
</dbReference>
<dbReference type="PANTHER" id="PTHR45832">
    <property type="entry name" value="SERINE/THREONINE-PROTEIN KINASE SAMKA-RELATED-RELATED"/>
    <property type="match status" value="1"/>
</dbReference>
<evidence type="ECO:0000256" key="3">
    <source>
        <dbReference type="ARBA" id="ARBA00022840"/>
    </source>
</evidence>